<dbReference type="InterPro" id="IPR053951">
    <property type="entry name" value="K_trans_N"/>
</dbReference>
<keyword evidence="10 12" id="KW-0406">Ion transport</keyword>
<feature type="transmembrane region" description="Helical" evidence="12">
    <location>
        <begin position="322"/>
        <end position="342"/>
    </location>
</feature>
<evidence type="ECO:0000256" key="4">
    <source>
        <dbReference type="ARBA" id="ARBA00022475"/>
    </source>
</evidence>
<feature type="compositionally biased region" description="Low complexity" evidence="13">
    <location>
        <begin position="51"/>
        <end position="70"/>
    </location>
</feature>
<feature type="transmembrane region" description="Helical" evidence="12">
    <location>
        <begin position="253"/>
        <end position="271"/>
    </location>
</feature>
<dbReference type="InterPro" id="IPR053952">
    <property type="entry name" value="K_trans_C"/>
</dbReference>
<evidence type="ECO:0000256" key="6">
    <source>
        <dbReference type="ARBA" id="ARBA00022692"/>
    </source>
</evidence>
<evidence type="ECO:0000313" key="17">
    <source>
        <dbReference type="Proteomes" id="UP001597280"/>
    </source>
</evidence>
<dbReference type="InterPro" id="IPR023051">
    <property type="entry name" value="Kup"/>
</dbReference>
<keyword evidence="4 12" id="KW-1003">Cell membrane</keyword>
<evidence type="ECO:0000256" key="13">
    <source>
        <dbReference type="SAM" id="MobiDB-lite"/>
    </source>
</evidence>
<organism evidence="16 17">
    <name type="scientific">Brachybacterium rhamnosum</name>
    <dbReference type="NCBI Taxonomy" id="173361"/>
    <lineage>
        <taxon>Bacteria</taxon>
        <taxon>Bacillati</taxon>
        <taxon>Actinomycetota</taxon>
        <taxon>Actinomycetes</taxon>
        <taxon>Micrococcales</taxon>
        <taxon>Dermabacteraceae</taxon>
        <taxon>Brachybacterium</taxon>
    </lineage>
</organism>
<evidence type="ECO:0000256" key="7">
    <source>
        <dbReference type="ARBA" id="ARBA00022847"/>
    </source>
</evidence>
<feature type="transmembrane region" description="Helical" evidence="12">
    <location>
        <begin position="354"/>
        <end position="377"/>
    </location>
</feature>
<dbReference type="Proteomes" id="UP001597280">
    <property type="component" value="Unassembled WGS sequence"/>
</dbReference>
<keyword evidence="9 12" id="KW-1133">Transmembrane helix</keyword>
<evidence type="ECO:0000256" key="12">
    <source>
        <dbReference type="HAMAP-Rule" id="MF_01522"/>
    </source>
</evidence>
<dbReference type="Pfam" id="PF22776">
    <property type="entry name" value="K_trans_C"/>
    <property type="match status" value="1"/>
</dbReference>
<keyword evidence="11 12" id="KW-0472">Membrane</keyword>
<feature type="transmembrane region" description="Helical" evidence="12">
    <location>
        <begin position="504"/>
        <end position="527"/>
    </location>
</feature>
<feature type="transmembrane region" description="Helical" evidence="12">
    <location>
        <begin position="448"/>
        <end position="468"/>
    </location>
</feature>
<dbReference type="EMBL" id="JBHUFL010000002">
    <property type="protein sequence ID" value="MFD1834917.1"/>
    <property type="molecule type" value="Genomic_DNA"/>
</dbReference>
<comment type="catalytic activity">
    <reaction evidence="12">
        <text>K(+)(in) + H(+)(in) = K(+)(out) + H(+)(out)</text>
        <dbReference type="Rhea" id="RHEA:28490"/>
        <dbReference type="ChEBI" id="CHEBI:15378"/>
        <dbReference type="ChEBI" id="CHEBI:29103"/>
    </reaction>
</comment>
<dbReference type="HAMAP" id="MF_01522">
    <property type="entry name" value="Kup"/>
    <property type="match status" value="1"/>
</dbReference>
<feature type="domain" description="K+ potassium transporter C-terminal" evidence="15">
    <location>
        <begin position="583"/>
        <end position="754"/>
    </location>
</feature>
<evidence type="ECO:0000256" key="10">
    <source>
        <dbReference type="ARBA" id="ARBA00023065"/>
    </source>
</evidence>
<evidence type="ECO:0000313" key="16">
    <source>
        <dbReference type="EMBL" id="MFD1834917.1"/>
    </source>
</evidence>
<feature type="transmembrane region" description="Helical" evidence="12">
    <location>
        <begin position="474"/>
        <end position="497"/>
    </location>
</feature>
<protein>
    <recommendedName>
        <fullName evidence="12">Probable potassium transport system protein Kup</fullName>
    </recommendedName>
</protein>
<comment type="subcellular location">
    <subcellularLocation>
        <location evidence="12">Cell membrane</location>
        <topology evidence="12">Multi-pass membrane protein</topology>
    </subcellularLocation>
    <subcellularLocation>
        <location evidence="1">Membrane</location>
        <topology evidence="1">Multi-pass membrane protein</topology>
    </subcellularLocation>
</comment>
<evidence type="ECO:0000256" key="1">
    <source>
        <dbReference type="ARBA" id="ARBA00004141"/>
    </source>
</evidence>
<feature type="region of interest" description="Disordered" evidence="13">
    <location>
        <begin position="1"/>
        <end position="70"/>
    </location>
</feature>
<feature type="transmembrane region" description="Helical" evidence="12">
    <location>
        <begin position="397"/>
        <end position="421"/>
    </location>
</feature>
<reference evidence="17" key="1">
    <citation type="journal article" date="2019" name="Int. J. Syst. Evol. Microbiol.">
        <title>The Global Catalogue of Microorganisms (GCM) 10K type strain sequencing project: providing services to taxonomists for standard genome sequencing and annotation.</title>
        <authorList>
            <consortium name="The Broad Institute Genomics Platform"/>
            <consortium name="The Broad Institute Genome Sequencing Center for Infectious Disease"/>
            <person name="Wu L."/>
            <person name="Ma J."/>
        </authorList>
    </citation>
    <scope>NUCLEOTIDE SEQUENCE [LARGE SCALE GENOMIC DNA]</scope>
    <source>
        <strain evidence="17">JCM 11650</strain>
    </source>
</reference>
<feature type="transmembrane region" description="Helical" evidence="12">
    <location>
        <begin position="533"/>
        <end position="550"/>
    </location>
</feature>
<evidence type="ECO:0000259" key="14">
    <source>
        <dbReference type="Pfam" id="PF02705"/>
    </source>
</evidence>
<evidence type="ECO:0000259" key="15">
    <source>
        <dbReference type="Pfam" id="PF22776"/>
    </source>
</evidence>
<dbReference type="RefSeq" id="WP_343904139.1">
    <property type="nucleotide sequence ID" value="NZ_BAAAIS010000002.1"/>
</dbReference>
<comment type="similarity">
    <text evidence="2 12">Belongs to the HAK/KUP transporter (TC 2.A.72) family.</text>
</comment>
<dbReference type="PANTHER" id="PTHR30540">
    <property type="entry name" value="OSMOTIC STRESS POTASSIUM TRANSPORTER"/>
    <property type="match status" value="1"/>
</dbReference>
<sequence>MSKHAQGASPVGEPAPTPSDPSSEQPAPAAPAAASAPSARVGDPAGAPHSTPVGPTAGAGAPAASAAPAATAEIPGMAGTRLSHLQPRSAPGHAHHEHTHRGLGPGGTPRGHKPLPLLMLGALGVVFGDIGTSPLYALQTVFSTHHNAVAPTEGDVLGVISMVLWCLIIIVTVSYIGLIMRADNQGEGGILSLTALILRKLDSGHRREIAVALALGVIGASLFYGDSVITPAISVLSAFEGIEVTGGVPNEVILPGAVIVLTALFAVQRWGTGRIGGAFGPIMVLWFLTLAAMGLPQILGNPSILRAVSPHYALAFMIDRPLVGFIAMGAVVLTITGAEALYADMGHFGRRPIFLAWTCLVLPALLINYFGQGALILADPTTIVNPFFSLVPDALRLPLVVLAAAATVIASQAVISGAFSVSRQATRLSLLPRLKVTQTDKEHGGQIYIGRINTLLFLGVLALVLIFQHSSALAAAYGLAVTATIILVLALFLLLALRIWHWPLWRVVLMAVIVGGLELVLLAANVVKIPAGGWLPLLIAAALTTIMLTWKKGSKLLFGRRRAMEGPIDEFVTGPAREARRVPGLAVYPHGDPTTVPLALRTNVAMNHVIHEHVVIVTMKHRGVPHVHRDDRVFVDALGDESDGIVHVSYQVGFHDSQDVPEALRIAVEQLGAPHAPDEVDRSACTAHAPELAVDPEQAIYFLSVFRIEPGADDSLPRWQKWLFRMLERASANRTQVLHLPPSRTVVMGAETEL</sequence>
<keyword evidence="5 12" id="KW-0633">Potassium transport</keyword>
<evidence type="ECO:0000256" key="9">
    <source>
        <dbReference type="ARBA" id="ARBA00022989"/>
    </source>
</evidence>
<evidence type="ECO:0000256" key="3">
    <source>
        <dbReference type="ARBA" id="ARBA00022448"/>
    </source>
</evidence>
<dbReference type="Pfam" id="PF02705">
    <property type="entry name" value="K_trans"/>
    <property type="match status" value="1"/>
</dbReference>
<keyword evidence="6 12" id="KW-0812">Transmembrane</keyword>
<name>A0ABW4PXD7_9MICO</name>
<dbReference type="PANTHER" id="PTHR30540:SF79">
    <property type="entry name" value="LOW AFFINITY POTASSIUM TRANSPORT SYSTEM PROTEIN KUP"/>
    <property type="match status" value="1"/>
</dbReference>
<evidence type="ECO:0000256" key="2">
    <source>
        <dbReference type="ARBA" id="ARBA00007019"/>
    </source>
</evidence>
<feature type="transmembrane region" description="Helical" evidence="12">
    <location>
        <begin position="117"/>
        <end position="136"/>
    </location>
</feature>
<evidence type="ECO:0000256" key="11">
    <source>
        <dbReference type="ARBA" id="ARBA00023136"/>
    </source>
</evidence>
<feature type="transmembrane region" description="Helical" evidence="12">
    <location>
        <begin position="209"/>
        <end position="233"/>
    </location>
</feature>
<comment type="caution">
    <text evidence="16">The sequence shown here is derived from an EMBL/GenBank/DDBJ whole genome shotgun (WGS) entry which is preliminary data.</text>
</comment>
<comment type="function">
    <text evidence="12">Transport of potassium into the cell. Likely operates as a K(+):H(+) symporter.</text>
</comment>
<evidence type="ECO:0000256" key="5">
    <source>
        <dbReference type="ARBA" id="ARBA00022538"/>
    </source>
</evidence>
<keyword evidence="3 12" id="KW-0813">Transport</keyword>
<feature type="transmembrane region" description="Helical" evidence="12">
    <location>
        <begin position="278"/>
        <end position="299"/>
    </location>
</feature>
<feature type="domain" description="K+ potassium transporter integral membrane" evidence="14">
    <location>
        <begin position="118"/>
        <end position="572"/>
    </location>
</feature>
<keyword evidence="7 12" id="KW-0769">Symport</keyword>
<feature type="compositionally biased region" description="Low complexity" evidence="13">
    <location>
        <begin position="20"/>
        <end position="39"/>
    </location>
</feature>
<feature type="transmembrane region" description="Helical" evidence="12">
    <location>
        <begin position="156"/>
        <end position="178"/>
    </location>
</feature>
<dbReference type="InterPro" id="IPR003855">
    <property type="entry name" value="K+_transporter"/>
</dbReference>
<keyword evidence="17" id="KW-1185">Reference proteome</keyword>
<feature type="region of interest" description="Disordered" evidence="13">
    <location>
        <begin position="82"/>
        <end position="110"/>
    </location>
</feature>
<gene>
    <name evidence="12" type="primary">kup</name>
    <name evidence="16" type="ORF">ACFSDA_07485</name>
</gene>
<proteinExistence type="inferred from homology"/>
<accession>A0ABW4PXD7</accession>
<keyword evidence="8 12" id="KW-0630">Potassium</keyword>
<evidence type="ECO:0000256" key="8">
    <source>
        <dbReference type="ARBA" id="ARBA00022958"/>
    </source>
</evidence>